<dbReference type="Pfam" id="PF00278">
    <property type="entry name" value="Orn_DAP_Arg_deC"/>
    <property type="match status" value="1"/>
</dbReference>
<accession>X1IYP0</accession>
<comment type="caution">
    <text evidence="4">The sequence shown here is derived from an EMBL/GenBank/DDBJ whole genome shotgun (WGS) entry which is preliminary data.</text>
</comment>
<reference evidence="4" key="1">
    <citation type="journal article" date="2014" name="Front. Microbiol.">
        <title>High frequency of phylogenetically diverse reductive dehalogenase-homologous genes in deep subseafloor sedimentary metagenomes.</title>
        <authorList>
            <person name="Kawai M."/>
            <person name="Futagami T."/>
            <person name="Toyoda A."/>
            <person name="Takaki Y."/>
            <person name="Nishi S."/>
            <person name="Hori S."/>
            <person name="Arai W."/>
            <person name="Tsubouchi T."/>
            <person name="Morono Y."/>
            <person name="Uchiyama I."/>
            <person name="Ito T."/>
            <person name="Fujiyama A."/>
            <person name="Inagaki F."/>
            <person name="Takami H."/>
        </authorList>
    </citation>
    <scope>NUCLEOTIDE SEQUENCE</scope>
    <source>
        <strain evidence="4">Expedition CK06-06</strain>
    </source>
</reference>
<sequence length="190" mass="21797">MTSRELTSRELLVYQGLERFPSGLRKDRTAEFKDFAREISNSITGYFLKNELPELLYEPGRCIISPNQFLLLTVHRVKDRPGLRKWLITDGGLGTVTMPTYYEYHEVFLCNDVTRPRTEKVTIIGPVCFASDIVYRNKLMPQVYPGEVLAVMDSGAYFTAMESSFGFARPAIASVNQKTHRLIRRAETFE</sequence>
<dbReference type="InterPro" id="IPR029066">
    <property type="entry name" value="PLP-binding_barrel"/>
</dbReference>
<dbReference type="SUPFAM" id="SSF50621">
    <property type="entry name" value="Alanine racemase C-terminal domain-like"/>
    <property type="match status" value="1"/>
</dbReference>
<dbReference type="EMBL" id="BARU01032447">
    <property type="protein sequence ID" value="GAH71204.1"/>
    <property type="molecule type" value="Genomic_DNA"/>
</dbReference>
<evidence type="ECO:0000313" key="4">
    <source>
        <dbReference type="EMBL" id="GAH71204.1"/>
    </source>
</evidence>
<dbReference type="Gene3D" id="3.20.20.10">
    <property type="entry name" value="Alanine racemase"/>
    <property type="match status" value="1"/>
</dbReference>
<dbReference type="AlphaFoldDB" id="X1IYP0"/>
<dbReference type="Gene3D" id="2.40.37.10">
    <property type="entry name" value="Lyase, Ornithine Decarboxylase, Chain A, domain 1"/>
    <property type="match status" value="1"/>
</dbReference>
<organism evidence="4">
    <name type="scientific">marine sediment metagenome</name>
    <dbReference type="NCBI Taxonomy" id="412755"/>
    <lineage>
        <taxon>unclassified sequences</taxon>
        <taxon>metagenomes</taxon>
        <taxon>ecological metagenomes</taxon>
    </lineage>
</organism>
<dbReference type="GO" id="GO:0008836">
    <property type="term" value="F:diaminopimelate decarboxylase activity"/>
    <property type="evidence" value="ECO:0007669"/>
    <property type="project" value="TreeGrafter"/>
</dbReference>
<feature type="non-terminal residue" evidence="4">
    <location>
        <position position="190"/>
    </location>
</feature>
<keyword evidence="2" id="KW-0663">Pyridoxal phosphate</keyword>
<comment type="cofactor">
    <cofactor evidence="1">
        <name>pyridoxal 5'-phosphate</name>
        <dbReference type="ChEBI" id="CHEBI:597326"/>
    </cofactor>
</comment>
<dbReference type="PANTHER" id="PTHR43727">
    <property type="entry name" value="DIAMINOPIMELATE DECARBOXYLASE"/>
    <property type="match status" value="1"/>
</dbReference>
<evidence type="ECO:0000256" key="1">
    <source>
        <dbReference type="ARBA" id="ARBA00001933"/>
    </source>
</evidence>
<name>X1IYP0_9ZZZZ</name>
<feature type="domain" description="Orn/DAP/Arg decarboxylase 2 C-terminal" evidence="3">
    <location>
        <begin position="69"/>
        <end position="155"/>
    </location>
</feature>
<dbReference type="PANTHER" id="PTHR43727:SF2">
    <property type="entry name" value="GROUP IV DECARBOXYLASE"/>
    <property type="match status" value="1"/>
</dbReference>
<evidence type="ECO:0000256" key="2">
    <source>
        <dbReference type="ARBA" id="ARBA00022898"/>
    </source>
</evidence>
<dbReference type="InterPro" id="IPR009006">
    <property type="entry name" value="Ala_racemase/Decarboxylase_C"/>
</dbReference>
<evidence type="ECO:0000259" key="3">
    <source>
        <dbReference type="Pfam" id="PF00278"/>
    </source>
</evidence>
<dbReference type="InterPro" id="IPR022643">
    <property type="entry name" value="De-COase2_C"/>
</dbReference>
<proteinExistence type="predicted"/>
<dbReference type="GO" id="GO:0009089">
    <property type="term" value="P:lysine biosynthetic process via diaminopimelate"/>
    <property type="evidence" value="ECO:0007669"/>
    <property type="project" value="TreeGrafter"/>
</dbReference>
<gene>
    <name evidence="4" type="ORF">S03H2_51176</name>
</gene>
<protein>
    <recommendedName>
        <fullName evidence="3">Orn/DAP/Arg decarboxylase 2 C-terminal domain-containing protein</fullName>
    </recommendedName>
</protein>